<dbReference type="PANTHER" id="PTHR33121">
    <property type="entry name" value="CYCLIC DI-GMP PHOSPHODIESTERASE PDEF"/>
    <property type="match status" value="1"/>
</dbReference>
<dbReference type="SUPFAM" id="SSF141868">
    <property type="entry name" value="EAL domain-like"/>
    <property type="match status" value="1"/>
</dbReference>
<dbReference type="PANTHER" id="PTHR33121:SF71">
    <property type="entry name" value="OXYGEN SENSOR PROTEIN DOSP"/>
    <property type="match status" value="1"/>
</dbReference>
<dbReference type="InterPro" id="IPR001633">
    <property type="entry name" value="EAL_dom"/>
</dbReference>
<organism evidence="4 5">
    <name type="scientific">Trebonia kvetii</name>
    <dbReference type="NCBI Taxonomy" id="2480626"/>
    <lineage>
        <taxon>Bacteria</taxon>
        <taxon>Bacillati</taxon>
        <taxon>Actinomycetota</taxon>
        <taxon>Actinomycetes</taxon>
        <taxon>Streptosporangiales</taxon>
        <taxon>Treboniaceae</taxon>
        <taxon>Trebonia</taxon>
    </lineage>
</organism>
<dbReference type="InterPro" id="IPR050706">
    <property type="entry name" value="Cyclic-di-GMP_PDE-like"/>
</dbReference>
<accession>A0A6P2BYD7</accession>
<dbReference type="GO" id="GO:0071111">
    <property type="term" value="F:cyclic-guanylate-specific phosphodiesterase activity"/>
    <property type="evidence" value="ECO:0007669"/>
    <property type="project" value="InterPro"/>
</dbReference>
<proteinExistence type="predicted"/>
<keyword evidence="1" id="KW-0812">Transmembrane</keyword>
<evidence type="ECO:0000259" key="2">
    <source>
        <dbReference type="PROSITE" id="PS50883"/>
    </source>
</evidence>
<dbReference type="Pfam" id="PF00990">
    <property type="entry name" value="GGDEF"/>
    <property type="match status" value="1"/>
</dbReference>
<dbReference type="EMBL" id="RPFW01000003">
    <property type="protein sequence ID" value="TVZ03930.1"/>
    <property type="molecule type" value="Genomic_DNA"/>
</dbReference>
<dbReference type="AlphaFoldDB" id="A0A6P2BYD7"/>
<keyword evidence="1" id="KW-1133">Transmembrane helix</keyword>
<dbReference type="NCBIfam" id="TIGR00254">
    <property type="entry name" value="GGDEF"/>
    <property type="match status" value="1"/>
</dbReference>
<feature type="transmembrane region" description="Helical" evidence="1">
    <location>
        <begin position="21"/>
        <end position="40"/>
    </location>
</feature>
<keyword evidence="5" id="KW-1185">Reference proteome</keyword>
<dbReference type="RefSeq" id="WP_145853800.1">
    <property type="nucleotide sequence ID" value="NZ_RPFW01000003.1"/>
</dbReference>
<feature type="domain" description="GGDEF" evidence="3">
    <location>
        <begin position="280"/>
        <end position="412"/>
    </location>
</feature>
<evidence type="ECO:0000256" key="1">
    <source>
        <dbReference type="SAM" id="Phobius"/>
    </source>
</evidence>
<dbReference type="SMART" id="SM00052">
    <property type="entry name" value="EAL"/>
    <property type="match status" value="1"/>
</dbReference>
<evidence type="ECO:0000313" key="4">
    <source>
        <dbReference type="EMBL" id="TVZ03930.1"/>
    </source>
</evidence>
<dbReference type="PROSITE" id="PS50887">
    <property type="entry name" value="GGDEF"/>
    <property type="match status" value="1"/>
</dbReference>
<dbReference type="Gene3D" id="3.30.70.270">
    <property type="match status" value="1"/>
</dbReference>
<reference evidence="4 5" key="1">
    <citation type="submission" date="2018-11" db="EMBL/GenBank/DDBJ databases">
        <title>Trebonia kvetii gen.nov., sp.nov., a novel acidophilic actinobacterium, and proposal of the new actinobacterial family Treboniaceae fam. nov.</title>
        <authorList>
            <person name="Rapoport D."/>
            <person name="Sagova-Mareckova M."/>
            <person name="Sedlacek I."/>
            <person name="Provaznik J."/>
            <person name="Kralova S."/>
            <person name="Pavlinic D."/>
            <person name="Benes V."/>
            <person name="Kopecky J."/>
        </authorList>
    </citation>
    <scope>NUCLEOTIDE SEQUENCE [LARGE SCALE GENOMIC DNA]</scope>
    <source>
        <strain evidence="4 5">15Tr583</strain>
    </source>
</reference>
<dbReference type="InterPro" id="IPR043128">
    <property type="entry name" value="Rev_trsase/Diguanyl_cyclase"/>
</dbReference>
<dbReference type="CDD" id="cd01949">
    <property type="entry name" value="GGDEF"/>
    <property type="match status" value="1"/>
</dbReference>
<evidence type="ECO:0000313" key="5">
    <source>
        <dbReference type="Proteomes" id="UP000460272"/>
    </source>
</evidence>
<dbReference type="InterPro" id="IPR029787">
    <property type="entry name" value="Nucleotide_cyclase"/>
</dbReference>
<feature type="domain" description="EAL" evidence="2">
    <location>
        <begin position="421"/>
        <end position="677"/>
    </location>
</feature>
<dbReference type="OrthoDB" id="23692at2"/>
<comment type="caution">
    <text evidence="4">The sequence shown here is derived from an EMBL/GenBank/DDBJ whole genome shotgun (WGS) entry which is preliminary data.</text>
</comment>
<dbReference type="Gene3D" id="3.20.20.450">
    <property type="entry name" value="EAL domain"/>
    <property type="match status" value="1"/>
</dbReference>
<dbReference type="CDD" id="cd01948">
    <property type="entry name" value="EAL"/>
    <property type="match status" value="1"/>
</dbReference>
<sequence>MPLLAFREIAKKRTYRHIGRYHYFVIALLVLLVGSVLVEAHSFPLVARTAPAGFWVLAALAVIADTPVIAIRWPNAPVGVMTSVTFCFAISYEWGDYGAGRLAQALAILVAAALARRGFWPTAFDLGRYGLALAAASSVATLIGPPRPAVPDAADLHRVLLAAVAWYLTFRLLSATGTWLDEGGGWTAPLTRNLPAEVISAAALLFLSPILLLLEHADAWLIPLVLAPVFAVSQMARRYSKQQRRAAQDPLTGLPDRLGLSRAAKEPIQRCAGQRCTDPGIAALLIANVTGLGRVNDALGHDVGDQILAAFAGRIATQAGPSTLVAHLQGDEFAIFTWGLADIEDALARAAAMRAQFDEPVSVESQPLVMSAAIGMSLCPAHGTNFDDLARRADIAMERAKLLPDTVAIFQPDHDEPATGQLELLSDLRLALEEPGNTEIVPFYQPQLDMSTGEVTGCEALLRWRHPALGMVSPEQIVRVAEHTVLMRKISMTMIEQVLAQLAAWRSEGLVLNASVNVSVRDLQSDELAKWLQERLRYHGVAPSQLQLELTESALMHQGPAVASTVQFLRRLGVGAALDDFGTGFSSLQHLRGLPLTEIKIDRSFVQSMMASPQDEAIVRSVIDLGRDLGLRVVAEGIEDDWTEVKLLALGCRLGQGWHYARAMPAAEFALWYSQRAAHTRSLGADRVDVPAEPRPAAAITGAAGTAAALRNALAELPLHRPAVLTA</sequence>
<protein>
    <submittedName>
        <fullName evidence="4">Bifunctional diguanylate cyclase/phosphodiesterase</fullName>
    </submittedName>
</protein>
<dbReference type="Proteomes" id="UP000460272">
    <property type="component" value="Unassembled WGS sequence"/>
</dbReference>
<dbReference type="InterPro" id="IPR000160">
    <property type="entry name" value="GGDEF_dom"/>
</dbReference>
<dbReference type="PROSITE" id="PS50883">
    <property type="entry name" value="EAL"/>
    <property type="match status" value="1"/>
</dbReference>
<dbReference type="Pfam" id="PF00563">
    <property type="entry name" value="EAL"/>
    <property type="match status" value="1"/>
</dbReference>
<dbReference type="InterPro" id="IPR035919">
    <property type="entry name" value="EAL_sf"/>
</dbReference>
<evidence type="ECO:0000259" key="3">
    <source>
        <dbReference type="PROSITE" id="PS50887"/>
    </source>
</evidence>
<keyword evidence="1" id="KW-0472">Membrane</keyword>
<gene>
    <name evidence="4" type="ORF">EAS64_15970</name>
</gene>
<dbReference type="SMART" id="SM00267">
    <property type="entry name" value="GGDEF"/>
    <property type="match status" value="1"/>
</dbReference>
<name>A0A6P2BYD7_9ACTN</name>
<dbReference type="SUPFAM" id="SSF55073">
    <property type="entry name" value="Nucleotide cyclase"/>
    <property type="match status" value="1"/>
</dbReference>